<evidence type="ECO:0000256" key="1">
    <source>
        <dbReference type="ARBA" id="ARBA00005211"/>
    </source>
</evidence>
<dbReference type="GO" id="GO:0010124">
    <property type="term" value="P:phenylacetate catabolic process"/>
    <property type="evidence" value="ECO:0007669"/>
    <property type="project" value="InterPro"/>
</dbReference>
<dbReference type="Pfam" id="PF00501">
    <property type="entry name" value="AMP-binding"/>
    <property type="match status" value="1"/>
</dbReference>
<dbReference type="FunFam" id="3.40.50.12780:FF:000016">
    <property type="entry name" value="Phenylacetate-coenzyme A ligase"/>
    <property type="match status" value="1"/>
</dbReference>
<comment type="subunit">
    <text evidence="2">Monomer.</text>
</comment>
<dbReference type="SUPFAM" id="SSF56801">
    <property type="entry name" value="Acetyl-CoA synthetase-like"/>
    <property type="match status" value="1"/>
</dbReference>
<evidence type="ECO:0000259" key="8">
    <source>
        <dbReference type="Pfam" id="PF14535"/>
    </source>
</evidence>
<sequence>MKEVTVFTVNNNFFQPSSELIARDAIREVQNKKLIKAFKRARRVPFLRKKIEECKLETFRGIDDLARLPFTTKKEIVGCFPFGALAVPLSKVVRIHTSSGSTNKPITTFYTHSDLKIWSELMARGLAAIGAEKGDVFQNTTSQGMFTGGLGLIQGAERLGLTVVPLGSAHPEKQIETMKDFGVTIFHAIPSFALRMIEILESQEGLRSTLRIKRGILGAEPWTKEMRRKIEGALGIEAFNNYGFAEVGGPGVAIECKFKSGLHVWEDHFLAEIVDPKTGEQVEVEEEGELVITPLSREAMPIIRYRTGDITRFLDGDCECGRSHRRVDWIRGRIDDMIKVRGIGIYPSNVERIVASHRECNGNFQIVLTGIDDITVKVEVNNGISNDIEAQKRLQAAIFNEIKEATLLRTNVEIVPQGAIPRAEGKAKRVVDMRGLFS</sequence>
<accession>A0A7C3J3W1</accession>
<dbReference type="PIRSF" id="PIRSF006444">
    <property type="entry name" value="PaaK"/>
    <property type="match status" value="1"/>
</dbReference>
<organism evidence="9">
    <name type="scientific">Candidatus Methanomethylicus mesodigestus</name>
    <dbReference type="NCBI Taxonomy" id="1867258"/>
    <lineage>
        <taxon>Archaea</taxon>
        <taxon>Thermoproteota</taxon>
        <taxon>Methanosuratincolia</taxon>
        <taxon>Candidatus Methanomethylicales</taxon>
        <taxon>Candidatus Methanomethylicaceae</taxon>
        <taxon>Candidatus Methanomethylicus</taxon>
    </lineage>
</organism>
<dbReference type="GO" id="GO:0000166">
    <property type="term" value="F:nucleotide binding"/>
    <property type="evidence" value="ECO:0007669"/>
    <property type="project" value="UniProtKB-KW"/>
</dbReference>
<keyword evidence="4" id="KW-0597">Phosphoprotein</keyword>
<dbReference type="Gene3D" id="3.40.50.12780">
    <property type="entry name" value="N-terminal domain of ligase-like"/>
    <property type="match status" value="1"/>
</dbReference>
<evidence type="ECO:0000256" key="6">
    <source>
        <dbReference type="ARBA" id="ARBA00022741"/>
    </source>
</evidence>
<comment type="caution">
    <text evidence="9">The sequence shown here is derived from an EMBL/GenBank/DDBJ whole genome shotgun (WGS) entry which is preliminary data.</text>
</comment>
<evidence type="ECO:0000256" key="5">
    <source>
        <dbReference type="ARBA" id="ARBA00022598"/>
    </source>
</evidence>
<evidence type="ECO:0000259" key="7">
    <source>
        <dbReference type="Pfam" id="PF00501"/>
    </source>
</evidence>
<feature type="domain" description="AMP-dependent synthetase/ligase" evidence="7">
    <location>
        <begin position="95"/>
        <end position="292"/>
    </location>
</feature>
<dbReference type="InterPro" id="IPR051414">
    <property type="entry name" value="Adenylate-forming_Reductase"/>
</dbReference>
<dbReference type="InterPro" id="IPR042099">
    <property type="entry name" value="ANL_N_sf"/>
</dbReference>
<dbReference type="InterPro" id="IPR011880">
    <property type="entry name" value="PA_CoA_ligase"/>
</dbReference>
<gene>
    <name evidence="9" type="ORF">ENS19_03230</name>
</gene>
<evidence type="ECO:0000313" key="9">
    <source>
        <dbReference type="EMBL" id="HFK20273.1"/>
    </source>
</evidence>
<proteinExistence type="predicted"/>
<name>A0A7C3J3W1_9CREN</name>
<evidence type="ECO:0000256" key="4">
    <source>
        <dbReference type="ARBA" id="ARBA00022553"/>
    </source>
</evidence>
<dbReference type="InterPro" id="IPR028154">
    <property type="entry name" value="AMP-dep_Lig_C"/>
</dbReference>
<dbReference type="CDD" id="cd05913">
    <property type="entry name" value="PaaK"/>
    <property type="match status" value="1"/>
</dbReference>
<dbReference type="PANTHER" id="PTHR43439">
    <property type="entry name" value="PHENYLACETATE-COENZYME A LIGASE"/>
    <property type="match status" value="1"/>
</dbReference>
<keyword evidence="5 9" id="KW-0436">Ligase</keyword>
<keyword evidence="3" id="KW-0596">Phosphopantetheine</keyword>
<evidence type="ECO:0000256" key="2">
    <source>
        <dbReference type="ARBA" id="ARBA00011245"/>
    </source>
</evidence>
<dbReference type="Pfam" id="PF14535">
    <property type="entry name" value="AMP-binding_C_2"/>
    <property type="match status" value="1"/>
</dbReference>
<dbReference type="Gene3D" id="3.30.300.30">
    <property type="match status" value="1"/>
</dbReference>
<evidence type="ECO:0000256" key="3">
    <source>
        <dbReference type="ARBA" id="ARBA00022450"/>
    </source>
</evidence>
<dbReference type="InterPro" id="IPR000873">
    <property type="entry name" value="AMP-dep_synth/lig_dom"/>
</dbReference>
<comment type="pathway">
    <text evidence="1">Aromatic compound metabolism.</text>
</comment>
<dbReference type="AlphaFoldDB" id="A0A7C3J3W1"/>
<dbReference type="PANTHER" id="PTHR43439:SF2">
    <property type="entry name" value="ENZYME, PUTATIVE (JCVI)-RELATED"/>
    <property type="match status" value="1"/>
</dbReference>
<protein>
    <submittedName>
        <fullName evidence="9">Phenylacetate--CoA ligase family protein</fullName>
    </submittedName>
</protein>
<dbReference type="InterPro" id="IPR045851">
    <property type="entry name" value="AMP-bd_C_sf"/>
</dbReference>
<dbReference type="GO" id="GO:0047475">
    <property type="term" value="F:phenylacetate-CoA ligase activity"/>
    <property type="evidence" value="ECO:0007669"/>
    <property type="project" value="InterPro"/>
</dbReference>
<dbReference type="EMBL" id="DSTX01000002">
    <property type="protein sequence ID" value="HFK20273.1"/>
    <property type="molecule type" value="Genomic_DNA"/>
</dbReference>
<keyword evidence="6" id="KW-0547">Nucleotide-binding</keyword>
<feature type="domain" description="AMP-dependent ligase C-terminal" evidence="8">
    <location>
        <begin position="342"/>
        <end position="434"/>
    </location>
</feature>
<reference evidence="9" key="1">
    <citation type="journal article" date="2020" name="mSystems">
        <title>Genome- and Community-Level Interaction Insights into Carbon Utilization and Element Cycling Functions of Hydrothermarchaeota in Hydrothermal Sediment.</title>
        <authorList>
            <person name="Zhou Z."/>
            <person name="Liu Y."/>
            <person name="Xu W."/>
            <person name="Pan J."/>
            <person name="Luo Z.H."/>
            <person name="Li M."/>
        </authorList>
    </citation>
    <scope>NUCLEOTIDE SEQUENCE [LARGE SCALE GENOMIC DNA]</scope>
    <source>
        <strain evidence="9">SpSt-468</strain>
    </source>
</reference>